<dbReference type="InterPro" id="IPR004626">
    <property type="entry name" value="RarD"/>
</dbReference>
<evidence type="ECO:0000313" key="10">
    <source>
        <dbReference type="EMBL" id="MBA5779381.1"/>
    </source>
</evidence>
<accession>A0A839AI28</accession>
<comment type="subcellular location">
    <subcellularLocation>
        <location evidence="1">Cell membrane</location>
        <topology evidence="1">Multi-pass membrane protein</topology>
    </subcellularLocation>
</comment>
<dbReference type="RefSeq" id="WP_182168206.1">
    <property type="nucleotide sequence ID" value="NZ_JACFXV010000067.1"/>
</dbReference>
<organism evidence="10 11">
    <name type="scientific">Stappia albiluteola</name>
    <dbReference type="NCBI Taxonomy" id="2758565"/>
    <lineage>
        <taxon>Bacteria</taxon>
        <taxon>Pseudomonadati</taxon>
        <taxon>Pseudomonadota</taxon>
        <taxon>Alphaproteobacteria</taxon>
        <taxon>Hyphomicrobiales</taxon>
        <taxon>Stappiaceae</taxon>
        <taxon>Stappia</taxon>
    </lineage>
</organism>
<comment type="similarity">
    <text evidence="2">Belongs to the EamA transporter family.</text>
</comment>
<dbReference type="Proteomes" id="UP000541109">
    <property type="component" value="Unassembled WGS sequence"/>
</dbReference>
<dbReference type="EMBL" id="JACFXV010000067">
    <property type="protein sequence ID" value="MBA5779381.1"/>
    <property type="molecule type" value="Genomic_DNA"/>
</dbReference>
<feature type="transmembrane region" description="Helical" evidence="8">
    <location>
        <begin position="115"/>
        <end position="136"/>
    </location>
</feature>
<reference evidence="10 11" key="1">
    <citation type="submission" date="2020-07" db="EMBL/GenBank/DDBJ databases">
        <title>Stappia sp., F7233, whole genome shotgun sequencing project.</title>
        <authorList>
            <person name="Jiang S."/>
            <person name="Liu Z.W."/>
            <person name="Du Z.J."/>
        </authorList>
    </citation>
    <scope>NUCLEOTIDE SEQUENCE [LARGE SCALE GENOMIC DNA]</scope>
    <source>
        <strain evidence="10 11">F7233</strain>
    </source>
</reference>
<feature type="transmembrane region" description="Helical" evidence="8">
    <location>
        <begin position="167"/>
        <end position="182"/>
    </location>
</feature>
<proteinExistence type="inferred from homology"/>
<dbReference type="GO" id="GO:0005886">
    <property type="term" value="C:plasma membrane"/>
    <property type="evidence" value="ECO:0007669"/>
    <property type="project" value="UniProtKB-SubCell"/>
</dbReference>
<evidence type="ECO:0000256" key="7">
    <source>
        <dbReference type="ARBA" id="ARBA00023136"/>
    </source>
</evidence>
<feature type="transmembrane region" description="Helical" evidence="8">
    <location>
        <begin position="259"/>
        <end position="277"/>
    </location>
</feature>
<evidence type="ECO:0000259" key="9">
    <source>
        <dbReference type="Pfam" id="PF00892"/>
    </source>
</evidence>
<feature type="transmembrane region" description="Helical" evidence="8">
    <location>
        <begin position="283"/>
        <end position="303"/>
    </location>
</feature>
<keyword evidence="6 8" id="KW-1133">Transmembrane helix</keyword>
<dbReference type="PANTHER" id="PTHR22911">
    <property type="entry name" value="ACYL-MALONYL CONDENSING ENZYME-RELATED"/>
    <property type="match status" value="1"/>
</dbReference>
<feature type="transmembrane region" description="Helical" evidence="8">
    <location>
        <begin position="23"/>
        <end position="42"/>
    </location>
</feature>
<feature type="transmembrane region" description="Helical" evidence="8">
    <location>
        <begin position="54"/>
        <end position="76"/>
    </location>
</feature>
<dbReference type="NCBIfam" id="TIGR00688">
    <property type="entry name" value="rarD"/>
    <property type="match status" value="1"/>
</dbReference>
<dbReference type="PANTHER" id="PTHR22911:SF137">
    <property type="entry name" value="SOLUTE CARRIER FAMILY 35 MEMBER G2-RELATED"/>
    <property type="match status" value="1"/>
</dbReference>
<protein>
    <submittedName>
        <fullName evidence="10">EamA family transporter RarD</fullName>
    </submittedName>
</protein>
<keyword evidence="4" id="KW-1003">Cell membrane</keyword>
<comment type="caution">
    <text evidence="10">The sequence shown here is derived from an EMBL/GenBank/DDBJ whole genome shotgun (WGS) entry which is preliminary data.</text>
</comment>
<dbReference type="InterPro" id="IPR000620">
    <property type="entry name" value="EamA_dom"/>
</dbReference>
<sequence>MADSAAPDAAPDVASTAQAEFRLGLTAGISAYLLWGFLPLYYTLTDGVPAYMVVAHRIIWSVLSVGLFLVIVRRMGEVKAILKSRKPLTLLFLSAALISVNWLVFIWAIEVGRVLEVSFGYFINPLVNIVIGLVLLGEKLTRAQTIAAGLTVVAIASQGILLGSLPWVSLVLAFSFAAYGYVRKMTPVGATPGLFIETLLMTPFSLGFMIWLASHGGTVLPTGDPGLLVALLGTGIVTALPLILFATSARRLPLSLVGFLQYIAPSIQFLLAISYWGEPLSTVKLASFVLIWISLAIVSVDAIRRRERRPARA</sequence>
<feature type="transmembrane region" description="Helical" evidence="8">
    <location>
        <begin position="194"/>
        <end position="214"/>
    </location>
</feature>
<evidence type="ECO:0000256" key="3">
    <source>
        <dbReference type="ARBA" id="ARBA00022448"/>
    </source>
</evidence>
<keyword evidence="7 8" id="KW-0472">Membrane</keyword>
<keyword evidence="11" id="KW-1185">Reference proteome</keyword>
<feature type="transmembrane region" description="Helical" evidence="8">
    <location>
        <begin position="88"/>
        <end position="109"/>
    </location>
</feature>
<evidence type="ECO:0000313" key="11">
    <source>
        <dbReference type="Proteomes" id="UP000541109"/>
    </source>
</evidence>
<evidence type="ECO:0000256" key="2">
    <source>
        <dbReference type="ARBA" id="ARBA00007362"/>
    </source>
</evidence>
<keyword evidence="3" id="KW-0813">Transport</keyword>
<evidence type="ECO:0000256" key="8">
    <source>
        <dbReference type="SAM" id="Phobius"/>
    </source>
</evidence>
<feature type="transmembrane region" description="Helical" evidence="8">
    <location>
        <begin position="143"/>
        <end position="161"/>
    </location>
</feature>
<gene>
    <name evidence="10" type="primary">rarD</name>
    <name evidence="10" type="ORF">H2509_19805</name>
</gene>
<evidence type="ECO:0000256" key="4">
    <source>
        <dbReference type="ARBA" id="ARBA00022475"/>
    </source>
</evidence>
<evidence type="ECO:0000256" key="5">
    <source>
        <dbReference type="ARBA" id="ARBA00022692"/>
    </source>
</evidence>
<keyword evidence="5 8" id="KW-0812">Transmembrane</keyword>
<dbReference type="InterPro" id="IPR037185">
    <property type="entry name" value="EmrE-like"/>
</dbReference>
<dbReference type="AlphaFoldDB" id="A0A839AI28"/>
<feature type="domain" description="EamA" evidence="9">
    <location>
        <begin position="23"/>
        <end position="156"/>
    </location>
</feature>
<feature type="transmembrane region" description="Helical" evidence="8">
    <location>
        <begin position="226"/>
        <end position="247"/>
    </location>
</feature>
<name>A0A839AI28_9HYPH</name>
<evidence type="ECO:0000256" key="6">
    <source>
        <dbReference type="ARBA" id="ARBA00022989"/>
    </source>
</evidence>
<dbReference type="SUPFAM" id="SSF103481">
    <property type="entry name" value="Multidrug resistance efflux transporter EmrE"/>
    <property type="match status" value="2"/>
</dbReference>
<evidence type="ECO:0000256" key="1">
    <source>
        <dbReference type="ARBA" id="ARBA00004651"/>
    </source>
</evidence>
<dbReference type="Pfam" id="PF00892">
    <property type="entry name" value="EamA"/>
    <property type="match status" value="1"/>
</dbReference>